<dbReference type="SUPFAM" id="SSF48371">
    <property type="entry name" value="ARM repeat"/>
    <property type="match status" value="1"/>
</dbReference>
<dbReference type="InterPro" id="IPR040144">
    <property type="entry name" value="RAP1GDS1"/>
</dbReference>
<dbReference type="InterPro" id="IPR016024">
    <property type="entry name" value="ARM-type_fold"/>
</dbReference>
<dbReference type="AlphaFoldDB" id="A0A4P9YT28"/>
<organism evidence="1 2">
    <name type="scientific">Syncephalis pseudoplumigaleata</name>
    <dbReference type="NCBI Taxonomy" id="1712513"/>
    <lineage>
        <taxon>Eukaryota</taxon>
        <taxon>Fungi</taxon>
        <taxon>Fungi incertae sedis</taxon>
        <taxon>Zoopagomycota</taxon>
        <taxon>Zoopagomycotina</taxon>
        <taxon>Zoopagomycetes</taxon>
        <taxon>Zoopagales</taxon>
        <taxon>Piptocephalidaceae</taxon>
        <taxon>Syncephalis</taxon>
    </lineage>
</organism>
<dbReference type="Proteomes" id="UP000278143">
    <property type="component" value="Unassembled WGS sequence"/>
</dbReference>
<evidence type="ECO:0000313" key="2">
    <source>
        <dbReference type="Proteomes" id="UP000278143"/>
    </source>
</evidence>
<dbReference type="EMBL" id="KZ991574">
    <property type="protein sequence ID" value="RKP22858.1"/>
    <property type="molecule type" value="Genomic_DNA"/>
</dbReference>
<protein>
    <recommendedName>
        <fullName evidence="3">Armadillo-type protein</fullName>
    </recommendedName>
</protein>
<reference evidence="2" key="1">
    <citation type="journal article" date="2018" name="Nat. Microbiol.">
        <title>Leveraging single-cell genomics to expand the fungal tree of life.</title>
        <authorList>
            <person name="Ahrendt S.R."/>
            <person name="Quandt C.A."/>
            <person name="Ciobanu D."/>
            <person name="Clum A."/>
            <person name="Salamov A."/>
            <person name="Andreopoulos B."/>
            <person name="Cheng J.F."/>
            <person name="Woyke T."/>
            <person name="Pelin A."/>
            <person name="Henrissat B."/>
            <person name="Reynolds N.K."/>
            <person name="Benny G.L."/>
            <person name="Smith M.E."/>
            <person name="James T.Y."/>
            <person name="Grigoriev I.V."/>
        </authorList>
    </citation>
    <scope>NUCLEOTIDE SEQUENCE [LARGE SCALE GENOMIC DNA]</scope>
    <source>
        <strain evidence="2">Benny S71-1</strain>
    </source>
</reference>
<proteinExistence type="predicted"/>
<dbReference type="Gene3D" id="1.25.10.10">
    <property type="entry name" value="Leucine-rich Repeat Variant"/>
    <property type="match status" value="1"/>
</dbReference>
<evidence type="ECO:0008006" key="3">
    <source>
        <dbReference type="Google" id="ProtNLM"/>
    </source>
</evidence>
<dbReference type="InterPro" id="IPR011989">
    <property type="entry name" value="ARM-like"/>
</dbReference>
<gene>
    <name evidence="1" type="ORF">SYNPS1DRAFT_25220</name>
</gene>
<dbReference type="GO" id="GO:0005085">
    <property type="term" value="F:guanyl-nucleotide exchange factor activity"/>
    <property type="evidence" value="ECO:0007669"/>
    <property type="project" value="InterPro"/>
</dbReference>
<dbReference type="OrthoDB" id="26149at2759"/>
<dbReference type="PANTHER" id="PTHR10957">
    <property type="entry name" value="RAP1 GTPASE-GDP DISSOCIATION STIMULATOR 1"/>
    <property type="match status" value="1"/>
</dbReference>
<keyword evidence="2" id="KW-1185">Reference proteome</keyword>
<evidence type="ECO:0000313" key="1">
    <source>
        <dbReference type="EMBL" id="RKP22858.1"/>
    </source>
</evidence>
<sequence>MIPLHENNTAMERLMRWINSTSYQLATVAFLCLGNISRVVAQGLLYKWELLPQIHYWLEKGQQPAIKHAIVGLLRNMAIPPKSTMKICTARTLELIGPLINHPMQPIYAKVIVLLKIMTRPSMENLSETIIARVFRLLETATDDTTKNESFRFIGNLIRYASDTSHYAKLSLTNSMREVLLAHSVFQPYVKFAVTTTFPMLFNECLNALTEASYREDTFRVVQGLVLRPFAIPAREAPEAEGENSAPVPELRHLGNILVKLLEDEDPKVVEMARFTKSVINSLVSKPRVGDKKFQDTIEKCSKKIMAITNEVAFEYTYSQ</sequence>
<name>A0A4P9YT28_9FUNG</name>
<accession>A0A4P9YT28</accession>